<evidence type="ECO:0000313" key="2">
    <source>
        <dbReference type="Proteomes" id="UP000031668"/>
    </source>
</evidence>
<dbReference type="GO" id="GO:0003676">
    <property type="term" value="F:nucleic acid binding"/>
    <property type="evidence" value="ECO:0007669"/>
    <property type="project" value="InterPro"/>
</dbReference>
<gene>
    <name evidence="1" type="ORF">RF11_08388</name>
</gene>
<proteinExistence type="predicted"/>
<dbReference type="EMBL" id="JWZT01003132">
    <property type="protein sequence ID" value="KII67548.1"/>
    <property type="molecule type" value="Genomic_DNA"/>
</dbReference>
<reference evidence="1 2" key="1">
    <citation type="journal article" date="2014" name="Genome Biol. Evol.">
        <title>The genome of the myxosporean Thelohanellus kitauei shows adaptations to nutrient acquisition within its fish host.</title>
        <authorList>
            <person name="Yang Y."/>
            <person name="Xiong J."/>
            <person name="Zhou Z."/>
            <person name="Huo F."/>
            <person name="Miao W."/>
            <person name="Ran C."/>
            <person name="Liu Y."/>
            <person name="Zhang J."/>
            <person name="Feng J."/>
            <person name="Wang M."/>
            <person name="Wang M."/>
            <person name="Wang L."/>
            <person name="Yao B."/>
        </authorList>
    </citation>
    <scope>NUCLEOTIDE SEQUENCE [LARGE SCALE GENOMIC DNA]</scope>
    <source>
        <strain evidence="1">Wuqing</strain>
    </source>
</reference>
<dbReference type="AlphaFoldDB" id="A0A0C2JE72"/>
<accession>A0A0C2JE72</accession>
<dbReference type="Gene3D" id="3.30.420.10">
    <property type="entry name" value="Ribonuclease H-like superfamily/Ribonuclease H"/>
    <property type="match status" value="1"/>
</dbReference>
<dbReference type="InterPro" id="IPR036397">
    <property type="entry name" value="RNaseH_sf"/>
</dbReference>
<dbReference type="Proteomes" id="UP000031668">
    <property type="component" value="Unassembled WGS sequence"/>
</dbReference>
<protein>
    <submittedName>
        <fullName evidence="1">Uncharacterized protein</fullName>
    </submittedName>
</protein>
<evidence type="ECO:0000313" key="1">
    <source>
        <dbReference type="EMBL" id="KII67548.1"/>
    </source>
</evidence>
<sequence>MSLRMISIKICEKYSIQIDKTTIYDCVDAMHFSLKSVAFIPEKRNDPTLSLSDKQIYIRDQRVEYLEPYTPLLNLIGNMFSKWKNLVKRSNCTNEEQILSCMDNGIIEIFVSDCDGWDRNMKSFIRQSLND</sequence>
<name>A0A0C2JE72_THEKT</name>
<organism evidence="1 2">
    <name type="scientific">Thelohanellus kitauei</name>
    <name type="common">Myxosporean</name>
    <dbReference type="NCBI Taxonomy" id="669202"/>
    <lineage>
        <taxon>Eukaryota</taxon>
        <taxon>Metazoa</taxon>
        <taxon>Cnidaria</taxon>
        <taxon>Myxozoa</taxon>
        <taxon>Myxosporea</taxon>
        <taxon>Bivalvulida</taxon>
        <taxon>Platysporina</taxon>
        <taxon>Myxobolidae</taxon>
        <taxon>Thelohanellus</taxon>
    </lineage>
</organism>
<comment type="caution">
    <text evidence="1">The sequence shown here is derived from an EMBL/GenBank/DDBJ whole genome shotgun (WGS) entry which is preliminary data.</text>
</comment>
<keyword evidence="2" id="KW-1185">Reference proteome</keyword>